<accession>A0ABU9QJ03</accession>
<proteinExistence type="predicted"/>
<feature type="compositionally biased region" description="Low complexity" evidence="1">
    <location>
        <begin position="280"/>
        <end position="294"/>
    </location>
</feature>
<feature type="region of interest" description="Disordered" evidence="1">
    <location>
        <begin position="164"/>
        <end position="302"/>
    </location>
</feature>
<sequence length="302" mass="30818">MDIREIQRLHAQFAPDSMVIDLPRQIAALPAPGDFSEGARQSPLARIGQAPEHFARAKWAKAGPLARGAAIAVAAAAVLGMAGMGAASLYTTYRANHHDPAVVAQPEKQTASKTPAAEAKPAPAFADIDATPAHPVSAAPTLSASDFASAGSLGLTADQFRNSLKTTPRNAGPSAAPAMTTEAQRAAASPIHRESTRRDSPASAASTSATSQQQQAAATVAAPAPAAPAPERAKAETKQTPPAAVAPQAPAIATQPAVTDKPTHPVHRHISRPRPEAADTETTTAPKPAAANRAGSAEVQMF</sequence>
<keyword evidence="4" id="KW-1185">Reference proteome</keyword>
<evidence type="ECO:0000313" key="4">
    <source>
        <dbReference type="Proteomes" id="UP001494588"/>
    </source>
</evidence>
<keyword evidence="2" id="KW-1133">Transmembrane helix</keyword>
<feature type="compositionally biased region" description="Low complexity" evidence="1">
    <location>
        <begin position="239"/>
        <end position="259"/>
    </location>
</feature>
<feature type="transmembrane region" description="Helical" evidence="2">
    <location>
        <begin position="68"/>
        <end position="90"/>
    </location>
</feature>
<gene>
    <name evidence="3" type="ORF">V4C55_27440</name>
</gene>
<feature type="compositionally biased region" description="Basic and acidic residues" evidence="1">
    <location>
        <begin position="191"/>
        <end position="200"/>
    </location>
</feature>
<name>A0ABU9QJ03_9BURK</name>
<keyword evidence="2" id="KW-0812">Transmembrane</keyword>
<dbReference type="RefSeq" id="WP_201657777.1">
    <property type="nucleotide sequence ID" value="NZ_CAJHCS010000028.1"/>
</dbReference>
<evidence type="ECO:0000256" key="2">
    <source>
        <dbReference type="SAM" id="Phobius"/>
    </source>
</evidence>
<evidence type="ECO:0000256" key="1">
    <source>
        <dbReference type="SAM" id="MobiDB-lite"/>
    </source>
</evidence>
<comment type="caution">
    <text evidence="3">The sequence shown here is derived from an EMBL/GenBank/DDBJ whole genome shotgun (WGS) entry which is preliminary data.</text>
</comment>
<reference evidence="3 4" key="1">
    <citation type="submission" date="2024-01" db="EMBL/GenBank/DDBJ databases">
        <title>The diversity of rhizobia nodulating Mimosa spp. in eleven states of Brazil covering several biomes is determined by host plant, location, and edaphic factors.</title>
        <authorList>
            <person name="Rouws L."/>
            <person name="Barauna A."/>
            <person name="Beukes C."/>
            <person name="De Faria S.M."/>
            <person name="Gross E."/>
            <person name="Dos Reis Junior F.B."/>
            <person name="Simon M."/>
            <person name="Maluk M."/>
            <person name="Odee D.W."/>
            <person name="Kenicer G."/>
            <person name="Young J.P.W."/>
            <person name="Reis V.M."/>
            <person name="Zilli J."/>
            <person name="James E.K."/>
        </authorList>
    </citation>
    <scope>NUCLEOTIDE SEQUENCE [LARGE SCALE GENOMIC DNA]</scope>
    <source>
        <strain evidence="3 4">JPY77</strain>
    </source>
</reference>
<organism evidence="3 4">
    <name type="scientific">Paraburkholderia sabiae</name>
    <dbReference type="NCBI Taxonomy" id="273251"/>
    <lineage>
        <taxon>Bacteria</taxon>
        <taxon>Pseudomonadati</taxon>
        <taxon>Pseudomonadota</taxon>
        <taxon>Betaproteobacteria</taxon>
        <taxon>Burkholderiales</taxon>
        <taxon>Burkholderiaceae</taxon>
        <taxon>Paraburkholderia</taxon>
    </lineage>
</organism>
<dbReference type="EMBL" id="JAZHGC010000026">
    <property type="protein sequence ID" value="MEM5289460.1"/>
    <property type="molecule type" value="Genomic_DNA"/>
</dbReference>
<evidence type="ECO:0000313" key="3">
    <source>
        <dbReference type="EMBL" id="MEM5289460.1"/>
    </source>
</evidence>
<keyword evidence="2" id="KW-0472">Membrane</keyword>
<protein>
    <submittedName>
        <fullName evidence="3">Uncharacterized protein</fullName>
    </submittedName>
</protein>
<dbReference type="Proteomes" id="UP001494588">
    <property type="component" value="Unassembled WGS sequence"/>
</dbReference>
<feature type="compositionally biased region" description="Low complexity" evidence="1">
    <location>
        <begin position="201"/>
        <end position="224"/>
    </location>
</feature>